<dbReference type="Gramene" id="TKW00938">
    <property type="protein sequence ID" value="TKW00938"/>
    <property type="gene ID" value="SEVIR_8G145966v2"/>
</dbReference>
<protein>
    <submittedName>
        <fullName evidence="2">Uncharacterized protein</fullName>
    </submittedName>
</protein>
<name>A0A4U6TFC9_SETVI</name>
<keyword evidence="3" id="KW-1185">Reference proteome</keyword>
<reference evidence="2" key="1">
    <citation type="submission" date="2019-03" db="EMBL/GenBank/DDBJ databases">
        <title>WGS assembly of Setaria viridis.</title>
        <authorList>
            <person name="Huang P."/>
            <person name="Jenkins J."/>
            <person name="Grimwood J."/>
            <person name="Barry K."/>
            <person name="Healey A."/>
            <person name="Mamidi S."/>
            <person name="Sreedasyam A."/>
            <person name="Shu S."/>
            <person name="Feldman M."/>
            <person name="Wu J."/>
            <person name="Yu Y."/>
            <person name="Chen C."/>
            <person name="Johnson J."/>
            <person name="Rokhsar D."/>
            <person name="Baxter I."/>
            <person name="Schmutz J."/>
            <person name="Brutnell T."/>
            <person name="Kellogg E."/>
        </authorList>
    </citation>
    <scope>NUCLEOTIDE SEQUENCE [LARGE SCALE GENOMIC DNA]</scope>
</reference>
<organism evidence="2 3">
    <name type="scientific">Setaria viridis</name>
    <name type="common">Green bristlegrass</name>
    <name type="synonym">Setaria italica subsp. viridis</name>
    <dbReference type="NCBI Taxonomy" id="4556"/>
    <lineage>
        <taxon>Eukaryota</taxon>
        <taxon>Viridiplantae</taxon>
        <taxon>Streptophyta</taxon>
        <taxon>Embryophyta</taxon>
        <taxon>Tracheophyta</taxon>
        <taxon>Spermatophyta</taxon>
        <taxon>Magnoliopsida</taxon>
        <taxon>Liliopsida</taxon>
        <taxon>Poales</taxon>
        <taxon>Poaceae</taxon>
        <taxon>PACMAD clade</taxon>
        <taxon>Panicoideae</taxon>
        <taxon>Panicodae</taxon>
        <taxon>Paniceae</taxon>
        <taxon>Cenchrinae</taxon>
        <taxon>Setaria</taxon>
    </lineage>
</organism>
<accession>A0A4U6TFC9</accession>
<evidence type="ECO:0000313" key="2">
    <source>
        <dbReference type="EMBL" id="TKW00938.1"/>
    </source>
</evidence>
<keyword evidence="1" id="KW-0732">Signal</keyword>
<evidence type="ECO:0000256" key="1">
    <source>
        <dbReference type="SAM" id="SignalP"/>
    </source>
</evidence>
<dbReference type="AlphaFoldDB" id="A0A4U6TFC9"/>
<feature type="signal peptide" evidence="1">
    <location>
        <begin position="1"/>
        <end position="15"/>
    </location>
</feature>
<dbReference type="Proteomes" id="UP000298652">
    <property type="component" value="Chromosome 8"/>
</dbReference>
<sequence length="32" mass="3729">MFFWSWWSGARKVWSWWSGAGFSGVECSQTSP</sequence>
<feature type="chain" id="PRO_5020319901" evidence="1">
    <location>
        <begin position="16"/>
        <end position="32"/>
    </location>
</feature>
<gene>
    <name evidence="2" type="ORF">SEVIR_8G145966v2</name>
</gene>
<evidence type="ECO:0000313" key="3">
    <source>
        <dbReference type="Proteomes" id="UP000298652"/>
    </source>
</evidence>
<proteinExistence type="predicted"/>
<dbReference type="EMBL" id="CM016559">
    <property type="protein sequence ID" value="TKW00938.1"/>
    <property type="molecule type" value="Genomic_DNA"/>
</dbReference>